<organism evidence="1 2">
    <name type="scientific">Protopolystoma xenopodis</name>
    <dbReference type="NCBI Taxonomy" id="117903"/>
    <lineage>
        <taxon>Eukaryota</taxon>
        <taxon>Metazoa</taxon>
        <taxon>Spiralia</taxon>
        <taxon>Lophotrochozoa</taxon>
        <taxon>Platyhelminthes</taxon>
        <taxon>Monogenea</taxon>
        <taxon>Polyopisthocotylea</taxon>
        <taxon>Polystomatidea</taxon>
        <taxon>Polystomatidae</taxon>
        <taxon>Protopolystoma</taxon>
    </lineage>
</organism>
<dbReference type="EMBL" id="CAAALY010004557">
    <property type="protein sequence ID" value="VEL08706.1"/>
    <property type="molecule type" value="Genomic_DNA"/>
</dbReference>
<protein>
    <submittedName>
        <fullName evidence="1">Uncharacterized protein</fullName>
    </submittedName>
</protein>
<gene>
    <name evidence="1" type="ORF">PXEA_LOCUS2146</name>
</gene>
<reference evidence="1" key="1">
    <citation type="submission" date="2018-11" db="EMBL/GenBank/DDBJ databases">
        <authorList>
            <consortium name="Pathogen Informatics"/>
        </authorList>
    </citation>
    <scope>NUCLEOTIDE SEQUENCE</scope>
</reference>
<evidence type="ECO:0000313" key="2">
    <source>
        <dbReference type="Proteomes" id="UP000784294"/>
    </source>
</evidence>
<evidence type="ECO:0000313" key="1">
    <source>
        <dbReference type="EMBL" id="VEL08706.1"/>
    </source>
</evidence>
<dbReference type="Proteomes" id="UP000784294">
    <property type="component" value="Unassembled WGS sequence"/>
</dbReference>
<name>A0A448WCY5_9PLAT</name>
<proteinExistence type="predicted"/>
<comment type="caution">
    <text evidence="1">The sequence shown here is derived from an EMBL/GenBank/DDBJ whole genome shotgun (WGS) entry which is preliminary data.</text>
</comment>
<keyword evidence="2" id="KW-1185">Reference proteome</keyword>
<accession>A0A448WCY5</accession>
<dbReference type="AlphaFoldDB" id="A0A448WCY5"/>
<sequence>MPVAESSASKVNFAAHPLCRSFKSVEYEALQPRNSDAKSFLSPIFFLFRLVRASLLEQAALNTGPPETDSTQMTGSDAFTATGKTFLHDLLPQMSESGDLKAEAGCTAGISSVPMGNCSGNMASSRGDGKSLRAKKWAIWALELWLLALRSLSRLGHHFDLWPCENSADLESTVKAETLGIATSVDGDRSLLNDRRSQRDQLAAKLNCSLDEAVMVVRQRGEDPTRHIGLLVCHCLVTAVSSPDGFQILYHAMASLAVGMVHQTGYFRRMIAIICDLADFHRLVQHSLVLVVSSVNLCRKMLFYG</sequence>